<proteinExistence type="predicted"/>
<dbReference type="RefSeq" id="WP_023162103.1">
    <property type="nucleotide sequence ID" value="NC_022592.1"/>
</dbReference>
<gene>
    <name evidence="1" type="ORF">CAETHG_1077</name>
</gene>
<dbReference type="EMBL" id="CP006763">
    <property type="protein sequence ID" value="AGY75302.1"/>
    <property type="molecule type" value="Genomic_DNA"/>
</dbReference>
<sequence>MRVHSIIKSNNEFHRSLNSEHENRHKRNNETDILFYEMLKKYILKRIDESNIILQNTQK</sequence>
<keyword evidence="2" id="KW-1185">Reference proteome</keyword>
<dbReference type="Proteomes" id="UP000017590">
    <property type="component" value="Chromosome"/>
</dbReference>
<reference evidence="2" key="1">
    <citation type="journal article" date="2014" name="Biotechnol. Biofuels">
        <title>Comparison of single-molecule sequencing and hybrid approaches for finishing the genome of Clostridium autoethanogenum and analysis of CRISPR systems in industrial relevant Clostridia.</title>
        <authorList>
            <person name="Brown S.D."/>
            <person name="Nagaraju S."/>
            <person name="Utturkar S."/>
            <person name="De Tissera S."/>
            <person name="Segovia S."/>
            <person name="Mitchell W."/>
            <person name="Land M.L."/>
            <person name="Dassanayake A."/>
            <person name="Kopke M."/>
        </authorList>
    </citation>
    <scope>NUCLEOTIDE SEQUENCE [LARGE SCALE GENOMIC DNA]</scope>
    <source>
        <strain evidence="2">DSM 10061</strain>
    </source>
</reference>
<organism evidence="1 2">
    <name type="scientific">Clostridium autoethanogenum DSM 10061</name>
    <dbReference type="NCBI Taxonomy" id="1341692"/>
    <lineage>
        <taxon>Bacteria</taxon>
        <taxon>Bacillati</taxon>
        <taxon>Bacillota</taxon>
        <taxon>Clostridia</taxon>
        <taxon>Eubacteriales</taxon>
        <taxon>Clostridiaceae</taxon>
        <taxon>Clostridium</taxon>
    </lineage>
</organism>
<evidence type="ECO:0000313" key="1">
    <source>
        <dbReference type="EMBL" id="AGY75302.1"/>
    </source>
</evidence>
<protein>
    <submittedName>
        <fullName evidence="1">Uncharacterized protein</fullName>
    </submittedName>
</protein>
<evidence type="ECO:0000313" key="2">
    <source>
        <dbReference type="Proteomes" id="UP000017590"/>
    </source>
</evidence>
<accession>A0ABM5NSL9</accession>
<name>A0ABM5NSL9_9CLOT</name>